<dbReference type="Proteomes" id="UP000283374">
    <property type="component" value="Unassembled WGS sequence"/>
</dbReference>
<feature type="transmembrane region" description="Helical" evidence="9">
    <location>
        <begin position="516"/>
        <end position="535"/>
    </location>
</feature>
<dbReference type="CDD" id="cd17502">
    <property type="entry name" value="MFS_Azr1_MDR_like"/>
    <property type="match status" value="1"/>
</dbReference>
<dbReference type="PROSITE" id="PS50850">
    <property type="entry name" value="MFS"/>
    <property type="match status" value="1"/>
</dbReference>
<keyword evidence="4" id="KW-1003">Cell membrane</keyword>
<gene>
    <name evidence="11" type="ORF">D1825_14080</name>
</gene>
<evidence type="ECO:0000256" key="2">
    <source>
        <dbReference type="ARBA" id="ARBA00007520"/>
    </source>
</evidence>
<dbReference type="EMBL" id="QWKP01000214">
    <property type="protein sequence ID" value="RHA38399.1"/>
    <property type="molecule type" value="Genomic_DNA"/>
</dbReference>
<feature type="transmembrane region" description="Helical" evidence="9">
    <location>
        <begin position="243"/>
        <end position="266"/>
    </location>
</feature>
<evidence type="ECO:0000256" key="7">
    <source>
        <dbReference type="ARBA" id="ARBA00023136"/>
    </source>
</evidence>
<evidence type="ECO:0000313" key="11">
    <source>
        <dbReference type="EMBL" id="RHA38399.1"/>
    </source>
</evidence>
<dbReference type="Gene3D" id="1.20.1720.10">
    <property type="entry name" value="Multidrug resistance protein D"/>
    <property type="match status" value="1"/>
</dbReference>
<reference evidence="11 12" key="1">
    <citation type="submission" date="2018-08" db="EMBL/GenBank/DDBJ databases">
        <title>Cellulomonas rhizosphaerae sp. nov., a novel actinomycete isolated from soil.</title>
        <authorList>
            <person name="Tian Y."/>
        </authorList>
    </citation>
    <scope>NUCLEOTIDE SEQUENCE [LARGE SCALE GENOMIC DNA]</scope>
    <source>
        <strain evidence="11 12">NEAU-TCZ24</strain>
    </source>
</reference>
<comment type="subcellular location">
    <subcellularLocation>
        <location evidence="1">Cell membrane</location>
        <topology evidence="1">Multi-pass membrane protein</topology>
    </subcellularLocation>
</comment>
<dbReference type="AlphaFoldDB" id="A0A413RIW5"/>
<keyword evidence="3" id="KW-0813">Transport</keyword>
<protein>
    <submittedName>
        <fullName evidence="11">DHA2 family efflux MFS transporter permease subunit</fullName>
    </submittedName>
</protein>
<feature type="transmembrane region" description="Helical" evidence="9">
    <location>
        <begin position="378"/>
        <end position="400"/>
    </location>
</feature>
<feature type="region of interest" description="Disordered" evidence="8">
    <location>
        <begin position="570"/>
        <end position="595"/>
    </location>
</feature>
<evidence type="ECO:0000256" key="4">
    <source>
        <dbReference type="ARBA" id="ARBA00022475"/>
    </source>
</evidence>
<evidence type="ECO:0000256" key="8">
    <source>
        <dbReference type="SAM" id="MobiDB-lite"/>
    </source>
</evidence>
<evidence type="ECO:0000256" key="1">
    <source>
        <dbReference type="ARBA" id="ARBA00004651"/>
    </source>
</evidence>
<feature type="transmembrane region" description="Helical" evidence="9">
    <location>
        <begin position="24"/>
        <end position="49"/>
    </location>
</feature>
<name>A0A413RIW5_9CELL</name>
<dbReference type="PANTHER" id="PTHR23501:SF197">
    <property type="entry name" value="COMD"/>
    <property type="match status" value="1"/>
</dbReference>
<dbReference type="InterPro" id="IPR036259">
    <property type="entry name" value="MFS_trans_sf"/>
</dbReference>
<evidence type="ECO:0000256" key="5">
    <source>
        <dbReference type="ARBA" id="ARBA00022692"/>
    </source>
</evidence>
<evidence type="ECO:0000256" key="6">
    <source>
        <dbReference type="ARBA" id="ARBA00022989"/>
    </source>
</evidence>
<feature type="transmembrane region" description="Helical" evidence="9">
    <location>
        <begin position="122"/>
        <end position="141"/>
    </location>
</feature>
<feature type="transmembrane region" description="Helical" evidence="9">
    <location>
        <begin position="323"/>
        <end position="341"/>
    </location>
</feature>
<dbReference type="NCBIfam" id="TIGR00711">
    <property type="entry name" value="efflux_EmrB"/>
    <property type="match status" value="1"/>
</dbReference>
<keyword evidence="7 9" id="KW-0472">Membrane</keyword>
<evidence type="ECO:0000256" key="3">
    <source>
        <dbReference type="ARBA" id="ARBA00022448"/>
    </source>
</evidence>
<feature type="transmembrane region" description="Helical" evidence="9">
    <location>
        <begin position="61"/>
        <end position="80"/>
    </location>
</feature>
<feature type="transmembrane region" description="Helical" evidence="9">
    <location>
        <begin position="153"/>
        <end position="174"/>
    </location>
</feature>
<proteinExistence type="inferred from homology"/>
<dbReference type="InterPro" id="IPR011701">
    <property type="entry name" value="MFS"/>
</dbReference>
<dbReference type="InterPro" id="IPR020846">
    <property type="entry name" value="MFS_dom"/>
</dbReference>
<feature type="transmembrane region" description="Helical" evidence="9">
    <location>
        <begin position="287"/>
        <end position="311"/>
    </location>
</feature>
<dbReference type="PANTHER" id="PTHR23501">
    <property type="entry name" value="MAJOR FACILITATOR SUPERFAMILY"/>
    <property type="match status" value="1"/>
</dbReference>
<keyword evidence="12" id="KW-1185">Reference proteome</keyword>
<feature type="transmembrane region" description="Helical" evidence="9">
    <location>
        <begin position="218"/>
        <end position="237"/>
    </location>
</feature>
<dbReference type="Gene3D" id="1.20.1250.20">
    <property type="entry name" value="MFS general substrate transporter like domains"/>
    <property type="match status" value="1"/>
</dbReference>
<evidence type="ECO:0000256" key="9">
    <source>
        <dbReference type="SAM" id="Phobius"/>
    </source>
</evidence>
<dbReference type="GO" id="GO:0005886">
    <property type="term" value="C:plasma membrane"/>
    <property type="evidence" value="ECO:0007669"/>
    <property type="project" value="UniProtKB-SubCell"/>
</dbReference>
<dbReference type="RefSeq" id="WP_118768044.1">
    <property type="nucleotide sequence ID" value="NZ_QWKP01000214.1"/>
</dbReference>
<feature type="domain" description="Major facilitator superfamily (MFS) profile" evidence="10">
    <location>
        <begin position="27"/>
        <end position="539"/>
    </location>
</feature>
<feature type="transmembrane region" description="Helical" evidence="9">
    <location>
        <begin position="353"/>
        <end position="372"/>
    </location>
</feature>
<dbReference type="FunFam" id="1.20.1720.10:FF:000004">
    <property type="entry name" value="EmrB/QacA family drug resistance transporter"/>
    <property type="match status" value="1"/>
</dbReference>
<comment type="caution">
    <text evidence="11">The sequence shown here is derived from an EMBL/GenBank/DDBJ whole genome shotgun (WGS) entry which is preliminary data.</text>
</comment>
<dbReference type="GO" id="GO:0022857">
    <property type="term" value="F:transmembrane transporter activity"/>
    <property type="evidence" value="ECO:0007669"/>
    <property type="project" value="InterPro"/>
</dbReference>
<dbReference type="Pfam" id="PF07690">
    <property type="entry name" value="MFS_1"/>
    <property type="match status" value="1"/>
</dbReference>
<feature type="transmembrane region" description="Helical" evidence="9">
    <location>
        <begin position="92"/>
        <end position="110"/>
    </location>
</feature>
<accession>A0A413RIW5</accession>
<evidence type="ECO:0000259" key="10">
    <source>
        <dbReference type="PROSITE" id="PS50850"/>
    </source>
</evidence>
<dbReference type="InterPro" id="IPR004638">
    <property type="entry name" value="EmrB-like"/>
</dbReference>
<sequence length="595" mass="61994">MSQSSTTAAPENASGFRPPTHREILTILGGLMIGMFLAALDQTIVATSIRTIGDDLHGLSLQAWVTTAYLLTATISTPLYGKLSDVYGRKPFYMLAISLFVVGSLLSGTADSMYQLAVYRGLQGLGAGGLMSLAITILGDLVAPRERARYQAYFLAVFGTSSVLGPVVGGFFAGADTILGIDGWRWVFLINVPIGLIGILVIWRVLHLPPLQKVEHRIDWQGALALVVALVPLLVVAEQGRYWGWGSGKAATAYAVGVVGIALFLLAERRAKADAILPLYLFRNRTFSVGAGANTVIGLGMFGGLATLPLYLQIVKGQSPTEAGLTLIPFTVGIMAGSIIAGQTTSRTGRYKLFPVAGTVLMVLGALTFSRVDAGTELPYIFGASVLFGLGLGFTMQPLVLAVQNAVAVRDMGVATSSSLFFRQMGGTLGTAIFLSVLFSTVGSNITQAFAKAGQTPAFKAALQDPAVLNDPANAPVLQALKGGGGLSLDDSAFISALDERLAKPILDGFAQSVDLVMILTAIALVIGVVLAILLPELPLRNVSGIEGRMADEHARATAAAPAGVTAVGATTTLAAQESPHPAAADSEAAPRERG</sequence>
<organism evidence="11 12">
    <name type="scientific">Cellulomonas rhizosphaerae</name>
    <dbReference type="NCBI Taxonomy" id="2293719"/>
    <lineage>
        <taxon>Bacteria</taxon>
        <taxon>Bacillati</taxon>
        <taxon>Actinomycetota</taxon>
        <taxon>Actinomycetes</taxon>
        <taxon>Micrococcales</taxon>
        <taxon>Cellulomonadaceae</taxon>
        <taxon>Cellulomonas</taxon>
    </lineage>
</organism>
<keyword evidence="6 9" id="KW-1133">Transmembrane helix</keyword>
<evidence type="ECO:0000313" key="12">
    <source>
        <dbReference type="Proteomes" id="UP000283374"/>
    </source>
</evidence>
<dbReference type="SUPFAM" id="SSF103473">
    <property type="entry name" value="MFS general substrate transporter"/>
    <property type="match status" value="1"/>
</dbReference>
<dbReference type="OrthoDB" id="7375466at2"/>
<keyword evidence="5 9" id="KW-0812">Transmembrane</keyword>
<feature type="transmembrane region" description="Helical" evidence="9">
    <location>
        <begin position="186"/>
        <end position="206"/>
    </location>
</feature>
<comment type="similarity">
    <text evidence="2">Belongs to the major facilitator superfamily. TCR/Tet family.</text>
</comment>